<reference evidence="1" key="2">
    <citation type="journal article" date="2023" name="IMA Fungus">
        <title>Comparative genomic study of the Penicillium genus elucidates a diverse pangenome and 15 lateral gene transfer events.</title>
        <authorList>
            <person name="Petersen C."/>
            <person name="Sorensen T."/>
            <person name="Nielsen M.R."/>
            <person name="Sondergaard T.E."/>
            <person name="Sorensen J.L."/>
            <person name="Fitzpatrick D.A."/>
            <person name="Frisvad J.C."/>
            <person name="Nielsen K.L."/>
        </authorList>
    </citation>
    <scope>NUCLEOTIDE SEQUENCE</scope>
    <source>
        <strain evidence="1">IBT 16125</strain>
    </source>
</reference>
<dbReference type="PANTHER" id="PTHR38111">
    <property type="entry name" value="ZN(2)-C6 FUNGAL-TYPE DOMAIN-CONTAINING PROTEIN-RELATED"/>
    <property type="match status" value="1"/>
</dbReference>
<accession>A0AAD6C1C1</accession>
<comment type="caution">
    <text evidence="1">The sequence shown here is derived from an EMBL/GenBank/DDBJ whole genome shotgun (WGS) entry which is preliminary data.</text>
</comment>
<dbReference type="RefSeq" id="XP_056763156.1">
    <property type="nucleotide sequence ID" value="XM_056914307.1"/>
</dbReference>
<evidence type="ECO:0000313" key="2">
    <source>
        <dbReference type="Proteomes" id="UP001213681"/>
    </source>
</evidence>
<proteinExistence type="predicted"/>
<sequence length="494" mass="54424">MGLHCPGARTGAFFVHALPASTSSHSIVKQTPVKAKAPTVAGEAHWSGYDQYLAPRLPSYQQPCRADLFDQLFVSHFIESFGFKESTADNPSSTWLDKLALFITSPSPTLVKNSIRAGSMFFYGSLVDDVSIRTEANKWYLKALHGLRCLLAQQSDVFSGDIICSVVMLAHFETTAGTSGEAWFQHVQGAARMLESGGPASCRDGFLHQLFRHLRLLTFTAALFKNQQHVFSSQEWLTIPFEIHSKTAFDEFVDILLSLLPCLGAASEMITSGDEGFSILKTKLTMLVRNIMSQLHSWWTKCILSASFIEANAGLWMKMPNDTFQDLPGDPEHFPLIPYMDMPTASLVALYDAVNVIVLRLMSLVSKSAHLYEKRIQRHVRSILLAKKFVATFPSPAASRGSVMVKLPLEIARIWSPSDMTLSPRNTSPGLGFDGQDNECASSSAPSRELFGDVASYVLQRYNPGVSHDESLHEIPFSAVGCSGSLNIEFSVVT</sequence>
<dbReference type="AlphaFoldDB" id="A0AAD6C1C1"/>
<dbReference type="GeneID" id="81604550"/>
<dbReference type="EMBL" id="JAPVEA010000008">
    <property type="protein sequence ID" value="KAJ5439927.1"/>
    <property type="molecule type" value="Genomic_DNA"/>
</dbReference>
<protein>
    <submittedName>
        <fullName evidence="1">Uncharacterized protein</fullName>
    </submittedName>
</protein>
<keyword evidence="2" id="KW-1185">Reference proteome</keyword>
<gene>
    <name evidence="1" type="ORF">N7458_010925</name>
</gene>
<evidence type="ECO:0000313" key="1">
    <source>
        <dbReference type="EMBL" id="KAJ5439927.1"/>
    </source>
</evidence>
<dbReference type="Proteomes" id="UP001213681">
    <property type="component" value="Unassembled WGS sequence"/>
</dbReference>
<dbReference type="InterPro" id="IPR053178">
    <property type="entry name" value="Osmoadaptation_assoc"/>
</dbReference>
<organism evidence="1 2">
    <name type="scientific">Penicillium daleae</name>
    <dbReference type="NCBI Taxonomy" id="63821"/>
    <lineage>
        <taxon>Eukaryota</taxon>
        <taxon>Fungi</taxon>
        <taxon>Dikarya</taxon>
        <taxon>Ascomycota</taxon>
        <taxon>Pezizomycotina</taxon>
        <taxon>Eurotiomycetes</taxon>
        <taxon>Eurotiomycetidae</taxon>
        <taxon>Eurotiales</taxon>
        <taxon>Aspergillaceae</taxon>
        <taxon>Penicillium</taxon>
    </lineage>
</organism>
<reference evidence="1" key="1">
    <citation type="submission" date="2022-12" db="EMBL/GenBank/DDBJ databases">
        <authorList>
            <person name="Petersen C."/>
        </authorList>
    </citation>
    <scope>NUCLEOTIDE SEQUENCE</scope>
    <source>
        <strain evidence="1">IBT 16125</strain>
    </source>
</reference>
<name>A0AAD6C1C1_9EURO</name>